<reference evidence="2 3" key="1">
    <citation type="submission" date="2019-07" db="EMBL/GenBank/DDBJ databases">
        <authorList>
            <person name="Li J."/>
        </authorList>
    </citation>
    <scope>NUCLEOTIDE SEQUENCE [LARGE SCALE GENOMIC DNA]</scope>
    <source>
        <strain evidence="2 3">TKL69</strain>
    </source>
</reference>
<dbReference type="Proteomes" id="UP000315215">
    <property type="component" value="Chromosome"/>
</dbReference>
<keyword evidence="1" id="KW-0472">Membrane</keyword>
<organism evidence="2 3">
    <name type="scientific">Radiobacillus deserti</name>
    <dbReference type="NCBI Taxonomy" id="2594883"/>
    <lineage>
        <taxon>Bacteria</taxon>
        <taxon>Bacillati</taxon>
        <taxon>Bacillota</taxon>
        <taxon>Bacilli</taxon>
        <taxon>Bacillales</taxon>
        <taxon>Bacillaceae</taxon>
        <taxon>Radiobacillus</taxon>
    </lineage>
</organism>
<keyword evidence="3" id="KW-1185">Reference proteome</keyword>
<dbReference type="PANTHER" id="PTHR39165">
    <property type="entry name" value="IG HYPOTHETICAL 17883"/>
    <property type="match status" value="1"/>
</dbReference>
<sequence length="165" mass="18220">MELDIVIWLLIIACFILSFVGIVFPIIPGTVALWVGFLLYAFLIHAGELSVIFWIAMVLLTILLFAADLIANSYYVKKYGGSKWGERIAGIAVIVGSFIIPPFGIIIIPFVAVFVTELMQKRTTQEAWKASLGSLIGFLSGSVAKVVLQVMMIVWFLVDIFVFNG</sequence>
<feature type="transmembrane region" description="Helical" evidence="1">
    <location>
        <begin position="6"/>
        <end position="24"/>
    </location>
</feature>
<dbReference type="RefSeq" id="WP_143891825.1">
    <property type="nucleotide sequence ID" value="NZ_CP041666.1"/>
</dbReference>
<keyword evidence="1" id="KW-0812">Transmembrane</keyword>
<evidence type="ECO:0000313" key="2">
    <source>
        <dbReference type="EMBL" id="QDP39075.1"/>
    </source>
</evidence>
<dbReference type="InterPro" id="IPR007403">
    <property type="entry name" value="DUF456"/>
</dbReference>
<dbReference type="KEGG" id="aqt:FN924_01930"/>
<dbReference type="EMBL" id="CP041666">
    <property type="protein sequence ID" value="QDP39075.1"/>
    <property type="molecule type" value="Genomic_DNA"/>
</dbReference>
<evidence type="ECO:0000313" key="3">
    <source>
        <dbReference type="Proteomes" id="UP000315215"/>
    </source>
</evidence>
<dbReference type="OrthoDB" id="9808460at2"/>
<keyword evidence="1" id="KW-1133">Transmembrane helix</keyword>
<feature type="transmembrane region" description="Helical" evidence="1">
    <location>
        <begin position="88"/>
        <end position="115"/>
    </location>
</feature>
<evidence type="ECO:0000256" key="1">
    <source>
        <dbReference type="SAM" id="Phobius"/>
    </source>
</evidence>
<gene>
    <name evidence="2" type="ORF">FN924_01930</name>
</gene>
<name>A0A516KCD6_9BACI</name>
<dbReference type="AlphaFoldDB" id="A0A516KCD6"/>
<feature type="transmembrane region" description="Helical" evidence="1">
    <location>
        <begin position="31"/>
        <end position="47"/>
    </location>
</feature>
<dbReference type="PANTHER" id="PTHR39165:SF1">
    <property type="entry name" value="DUF456 DOMAIN-CONTAINING PROTEIN"/>
    <property type="match status" value="1"/>
</dbReference>
<accession>A0A516KCD6</accession>
<proteinExistence type="predicted"/>
<protein>
    <submittedName>
        <fullName evidence="2">DUF456 family protein</fullName>
    </submittedName>
</protein>
<dbReference type="Pfam" id="PF04306">
    <property type="entry name" value="DUF456"/>
    <property type="match status" value="1"/>
</dbReference>
<feature type="transmembrane region" description="Helical" evidence="1">
    <location>
        <begin position="135"/>
        <end position="158"/>
    </location>
</feature>
<feature type="transmembrane region" description="Helical" evidence="1">
    <location>
        <begin position="53"/>
        <end position="76"/>
    </location>
</feature>